<dbReference type="EMBL" id="UYRR01011696">
    <property type="protein sequence ID" value="VDK26062.1"/>
    <property type="molecule type" value="Genomic_DNA"/>
</dbReference>
<protein>
    <submittedName>
        <fullName evidence="4">INB domain-containing protein</fullName>
    </submittedName>
</protein>
<dbReference type="InterPro" id="IPR002369">
    <property type="entry name" value="Integrin_bsu_VWA"/>
</dbReference>
<dbReference type="Gene3D" id="3.40.50.410">
    <property type="entry name" value="von Willebrand factor, type A domain"/>
    <property type="match status" value="1"/>
</dbReference>
<organism evidence="4">
    <name type="scientific">Anisakis simplex</name>
    <name type="common">Herring worm</name>
    <dbReference type="NCBI Taxonomy" id="6269"/>
    <lineage>
        <taxon>Eukaryota</taxon>
        <taxon>Metazoa</taxon>
        <taxon>Ecdysozoa</taxon>
        <taxon>Nematoda</taxon>
        <taxon>Chromadorea</taxon>
        <taxon>Rhabditida</taxon>
        <taxon>Spirurina</taxon>
        <taxon>Ascaridomorpha</taxon>
        <taxon>Ascaridoidea</taxon>
        <taxon>Anisakidae</taxon>
        <taxon>Anisakis</taxon>
        <taxon>Anisakis simplex complex</taxon>
    </lineage>
</organism>
<dbReference type="Proteomes" id="UP000267096">
    <property type="component" value="Unassembled WGS sequence"/>
</dbReference>
<reference evidence="4" key="1">
    <citation type="submission" date="2017-02" db="UniProtKB">
        <authorList>
            <consortium name="WormBaseParasite"/>
        </authorList>
    </citation>
    <scope>IDENTIFICATION</scope>
</reference>
<proteinExistence type="predicted"/>
<gene>
    <name evidence="2" type="ORF">ASIM_LOCUS5780</name>
</gene>
<name>A0A0M3JEE6_ANISI</name>
<dbReference type="InterPro" id="IPR036465">
    <property type="entry name" value="vWFA_dom_sf"/>
</dbReference>
<evidence type="ECO:0000259" key="1">
    <source>
        <dbReference type="Pfam" id="PF00362"/>
    </source>
</evidence>
<accession>A0A0M3JEE6</accession>
<feature type="domain" description="Integrin beta subunit VWA" evidence="1">
    <location>
        <begin position="55"/>
        <end position="81"/>
    </location>
</feature>
<evidence type="ECO:0000313" key="3">
    <source>
        <dbReference type="Proteomes" id="UP000267096"/>
    </source>
</evidence>
<keyword evidence="3" id="KW-1185">Reference proteome</keyword>
<dbReference type="AlphaFoldDB" id="A0A0M3JEE6"/>
<dbReference type="Pfam" id="PF00362">
    <property type="entry name" value="Integrin_beta"/>
    <property type="match status" value="1"/>
</dbReference>
<evidence type="ECO:0000313" key="4">
    <source>
        <dbReference type="WBParaSite" id="ASIM_0000599101-mRNA-1"/>
    </source>
</evidence>
<evidence type="ECO:0000313" key="2">
    <source>
        <dbReference type="EMBL" id="VDK26062.1"/>
    </source>
</evidence>
<reference evidence="2 3" key="2">
    <citation type="submission" date="2018-11" db="EMBL/GenBank/DDBJ databases">
        <authorList>
            <consortium name="Pathogen Informatics"/>
        </authorList>
    </citation>
    <scope>NUCLEOTIDE SEQUENCE [LARGE SCALE GENOMIC DNA]</scope>
</reference>
<dbReference type="SUPFAM" id="SSF53300">
    <property type="entry name" value="vWA-like"/>
    <property type="match status" value="1"/>
</dbReference>
<dbReference type="WBParaSite" id="ASIM_0000599101-mRNA-1">
    <property type="protein sequence ID" value="ASIM_0000599101-mRNA-1"/>
    <property type="gene ID" value="ASIM_0000599101"/>
</dbReference>
<dbReference type="OrthoDB" id="410592at2759"/>
<sequence length="82" mass="9535">MNGKRVVTVLRISKFCVSHRLSYFRKKSKKLKFPVISMLQKEDSTLSFKRLPVIIGWRERARKMIVFSTDAGFHFAGDGRVC</sequence>